<proteinExistence type="predicted"/>
<evidence type="ECO:0000313" key="2">
    <source>
        <dbReference type="Proteomes" id="UP000248054"/>
    </source>
</evidence>
<evidence type="ECO:0000313" key="1">
    <source>
        <dbReference type="EMBL" id="PYE79631.1"/>
    </source>
</evidence>
<comment type="caution">
    <text evidence="1">The sequence shown here is derived from an EMBL/GenBank/DDBJ whole genome shotgun (WGS) entry which is preliminary data.</text>
</comment>
<keyword evidence="2" id="KW-1185">Reference proteome</keyword>
<dbReference type="AlphaFoldDB" id="A0A2V4WTD3"/>
<gene>
    <name evidence="1" type="ORF">DFQ11_10916</name>
</gene>
<protein>
    <submittedName>
        <fullName evidence="1">Uncharacterized protein</fullName>
    </submittedName>
</protein>
<sequence length="44" mass="5066">MKWTSEQLQKQFARVGKVFPKPQEQKINVLSATSAKANKKSLQY</sequence>
<name>A0A2V4WTD3_9FLAO</name>
<dbReference type="RefSeq" id="WP_262890475.1">
    <property type="nucleotide sequence ID" value="NZ_BMWQ01000010.1"/>
</dbReference>
<dbReference type="EMBL" id="QJTD01000009">
    <property type="protein sequence ID" value="PYE79631.1"/>
    <property type="molecule type" value="Genomic_DNA"/>
</dbReference>
<dbReference type="Proteomes" id="UP000248054">
    <property type="component" value="Unassembled WGS sequence"/>
</dbReference>
<accession>A0A2V4WTD3</accession>
<reference evidence="1 2" key="1">
    <citation type="submission" date="2018-06" db="EMBL/GenBank/DDBJ databases">
        <title>Genomic Encyclopedia of Type Strains, Phase III (KMG-III): the genomes of soil and plant-associated and newly described type strains.</title>
        <authorList>
            <person name="Whitman W."/>
        </authorList>
    </citation>
    <scope>NUCLEOTIDE SEQUENCE [LARGE SCALE GENOMIC DNA]</scope>
    <source>
        <strain evidence="1 2">CECT 7945</strain>
    </source>
</reference>
<organism evidence="1 2">
    <name type="scientific">Winogradskyella epiphytica</name>
    <dbReference type="NCBI Taxonomy" id="262005"/>
    <lineage>
        <taxon>Bacteria</taxon>
        <taxon>Pseudomonadati</taxon>
        <taxon>Bacteroidota</taxon>
        <taxon>Flavobacteriia</taxon>
        <taxon>Flavobacteriales</taxon>
        <taxon>Flavobacteriaceae</taxon>
        <taxon>Winogradskyella</taxon>
    </lineage>
</organism>